<dbReference type="Proteomes" id="UP001565243">
    <property type="component" value="Unassembled WGS sequence"/>
</dbReference>
<dbReference type="InterPro" id="IPR011010">
    <property type="entry name" value="DNA_brk_join_enz"/>
</dbReference>
<dbReference type="Gene3D" id="1.10.443.10">
    <property type="entry name" value="Intergrase catalytic core"/>
    <property type="match status" value="1"/>
</dbReference>
<evidence type="ECO:0000313" key="3">
    <source>
        <dbReference type="EMBL" id="MEY8768829.1"/>
    </source>
</evidence>
<protein>
    <recommendedName>
        <fullName evidence="2">Tyr recombinase domain-containing protein</fullName>
    </recommendedName>
</protein>
<evidence type="ECO:0000256" key="1">
    <source>
        <dbReference type="ARBA" id="ARBA00023172"/>
    </source>
</evidence>
<keyword evidence="1" id="KW-0233">DNA recombination</keyword>
<keyword evidence="4" id="KW-1185">Reference proteome</keyword>
<comment type="caution">
    <text evidence="3">The sequence shown here is derived from an EMBL/GenBank/DDBJ whole genome shotgun (WGS) entry which is preliminary data.</text>
</comment>
<feature type="domain" description="Tyr recombinase" evidence="2">
    <location>
        <begin position="1"/>
        <end position="134"/>
    </location>
</feature>
<dbReference type="InterPro" id="IPR002104">
    <property type="entry name" value="Integrase_catalytic"/>
</dbReference>
<organism evidence="3 4">
    <name type="scientific">Erwinia aeris</name>
    <dbReference type="NCBI Taxonomy" id="3239803"/>
    <lineage>
        <taxon>Bacteria</taxon>
        <taxon>Pseudomonadati</taxon>
        <taxon>Pseudomonadota</taxon>
        <taxon>Gammaproteobacteria</taxon>
        <taxon>Enterobacterales</taxon>
        <taxon>Erwiniaceae</taxon>
        <taxon>Erwinia</taxon>
    </lineage>
</organism>
<accession>A0ABV4E1R9</accession>
<name>A0ABV4E1R9_9GAMM</name>
<sequence>MSFSKDEIAALFNTLAGDARLVALVALSAVGRRTEVVTLKRSQIVNCRVMYLKTKNGKRRAVPISAEPEHNMMSTASTSLFNVDCRKFCGVRKQIKPDIPPGQSLHILRHIFTGHVMMNEGNIMFYSKCVGSQA</sequence>
<evidence type="ECO:0000313" key="4">
    <source>
        <dbReference type="Proteomes" id="UP001565243"/>
    </source>
</evidence>
<dbReference type="RefSeq" id="WP_301253398.1">
    <property type="nucleotide sequence ID" value="NZ_JBGFFX010000001.1"/>
</dbReference>
<dbReference type="EMBL" id="JBGFFX010000001">
    <property type="protein sequence ID" value="MEY8768829.1"/>
    <property type="molecule type" value="Genomic_DNA"/>
</dbReference>
<proteinExistence type="predicted"/>
<gene>
    <name evidence="3" type="ORF">AB6T85_00030</name>
</gene>
<dbReference type="SUPFAM" id="SSF56349">
    <property type="entry name" value="DNA breaking-rejoining enzymes"/>
    <property type="match status" value="1"/>
</dbReference>
<dbReference type="InterPro" id="IPR013762">
    <property type="entry name" value="Integrase-like_cat_sf"/>
</dbReference>
<reference evidence="3 4" key="1">
    <citation type="submission" date="2024-07" db="EMBL/GenBank/DDBJ databases">
        <authorList>
            <person name="Hebao G."/>
        </authorList>
    </citation>
    <scope>NUCLEOTIDE SEQUENCE [LARGE SCALE GENOMIC DNA]</scope>
    <source>
        <strain evidence="3 4">ACCC 02193</strain>
    </source>
</reference>
<evidence type="ECO:0000259" key="2">
    <source>
        <dbReference type="PROSITE" id="PS51898"/>
    </source>
</evidence>
<dbReference type="PROSITE" id="PS51898">
    <property type="entry name" value="TYR_RECOMBINASE"/>
    <property type="match status" value="1"/>
</dbReference>